<evidence type="ECO:0000313" key="2">
    <source>
        <dbReference type="EMBL" id="KAG2611639.1"/>
    </source>
</evidence>
<organism evidence="2 3">
    <name type="scientific">Panicum virgatum</name>
    <name type="common">Blackwell switchgrass</name>
    <dbReference type="NCBI Taxonomy" id="38727"/>
    <lineage>
        <taxon>Eukaryota</taxon>
        <taxon>Viridiplantae</taxon>
        <taxon>Streptophyta</taxon>
        <taxon>Embryophyta</taxon>
        <taxon>Tracheophyta</taxon>
        <taxon>Spermatophyta</taxon>
        <taxon>Magnoliopsida</taxon>
        <taxon>Liliopsida</taxon>
        <taxon>Poales</taxon>
        <taxon>Poaceae</taxon>
        <taxon>PACMAD clade</taxon>
        <taxon>Panicoideae</taxon>
        <taxon>Panicodae</taxon>
        <taxon>Paniceae</taxon>
        <taxon>Panicinae</taxon>
        <taxon>Panicum</taxon>
        <taxon>Panicum sect. Hiantes</taxon>
    </lineage>
</organism>
<gene>
    <name evidence="2" type="ORF">PVAP13_4KG108305</name>
</gene>
<reference evidence="2" key="1">
    <citation type="submission" date="2020-05" db="EMBL/GenBank/DDBJ databases">
        <title>WGS assembly of Panicum virgatum.</title>
        <authorList>
            <person name="Lovell J.T."/>
            <person name="Jenkins J."/>
            <person name="Shu S."/>
            <person name="Juenger T.E."/>
            <person name="Schmutz J."/>
        </authorList>
    </citation>
    <scope>NUCLEOTIDE SEQUENCE</scope>
    <source>
        <strain evidence="2">AP13</strain>
    </source>
</reference>
<feature type="compositionally biased region" description="Basic residues" evidence="1">
    <location>
        <begin position="94"/>
        <end position="103"/>
    </location>
</feature>
<keyword evidence="3" id="KW-1185">Reference proteome</keyword>
<dbReference type="Proteomes" id="UP000823388">
    <property type="component" value="Chromosome 4K"/>
</dbReference>
<comment type="caution">
    <text evidence="2">The sequence shown here is derived from an EMBL/GenBank/DDBJ whole genome shotgun (WGS) entry which is preliminary data.</text>
</comment>
<feature type="region of interest" description="Disordered" evidence="1">
    <location>
        <begin position="93"/>
        <end position="130"/>
    </location>
</feature>
<sequence length="161" mass="17534">MLTLAGRGDDGGNGPLIPSRNQHAGEQRRQSHRTTAREQRVSAGCAPGRSAVGVAAAGKGPAMGMGCREGLIRTSPTPRVLAVIPLEDMDLRTGRRYPRRKPRVTGPPPPVVSSAKRWPDPDPRRGVRTTTHRRVCAGRLPGGDRWRRCLLVRERGQGEKK</sequence>
<dbReference type="EMBL" id="CM029043">
    <property type="protein sequence ID" value="KAG2611639.1"/>
    <property type="molecule type" value="Genomic_DNA"/>
</dbReference>
<proteinExistence type="predicted"/>
<evidence type="ECO:0000313" key="3">
    <source>
        <dbReference type="Proteomes" id="UP000823388"/>
    </source>
</evidence>
<accession>A0A8T0TUU6</accession>
<name>A0A8T0TUU6_PANVG</name>
<dbReference type="AlphaFoldDB" id="A0A8T0TUU6"/>
<feature type="compositionally biased region" description="Basic and acidic residues" evidence="1">
    <location>
        <begin position="23"/>
        <end position="40"/>
    </location>
</feature>
<protein>
    <submittedName>
        <fullName evidence="2">Uncharacterized protein</fullName>
    </submittedName>
</protein>
<evidence type="ECO:0000256" key="1">
    <source>
        <dbReference type="SAM" id="MobiDB-lite"/>
    </source>
</evidence>
<feature type="region of interest" description="Disordered" evidence="1">
    <location>
        <begin position="1"/>
        <end position="44"/>
    </location>
</feature>